<accession>A0ABR0EWE7</accession>
<dbReference type="PANTHER" id="PTHR37490">
    <property type="entry name" value="EXPRESSED PROTEIN"/>
    <property type="match status" value="1"/>
</dbReference>
<feature type="transmembrane region" description="Helical" evidence="2">
    <location>
        <begin position="32"/>
        <end position="51"/>
    </location>
</feature>
<evidence type="ECO:0000313" key="4">
    <source>
        <dbReference type="Proteomes" id="UP001305779"/>
    </source>
</evidence>
<reference evidence="3 4" key="1">
    <citation type="journal article" date="2023" name="G3 (Bethesda)">
        <title>A chromosome-level genome assembly of Zasmidium syzygii isolated from banana leaves.</title>
        <authorList>
            <person name="van Westerhoven A.C."/>
            <person name="Mehrabi R."/>
            <person name="Talebi R."/>
            <person name="Steentjes M.B.F."/>
            <person name="Corcolon B."/>
            <person name="Chong P.A."/>
            <person name="Kema G.H.J."/>
            <person name="Seidl M.F."/>
        </authorList>
    </citation>
    <scope>NUCLEOTIDE SEQUENCE [LARGE SCALE GENOMIC DNA]</scope>
    <source>
        <strain evidence="3 4">P124</strain>
    </source>
</reference>
<dbReference type="Proteomes" id="UP001305779">
    <property type="component" value="Unassembled WGS sequence"/>
</dbReference>
<dbReference type="EMBL" id="JAXOVC010000002">
    <property type="protein sequence ID" value="KAK4505410.1"/>
    <property type="molecule type" value="Genomic_DNA"/>
</dbReference>
<keyword evidence="4" id="KW-1185">Reference proteome</keyword>
<keyword evidence="2" id="KW-0812">Transmembrane</keyword>
<dbReference type="PANTHER" id="PTHR37490:SF1">
    <property type="entry name" value="GLYCOSYLTRANSFERASE 2-LIKE DOMAIN-CONTAINING PROTEIN"/>
    <property type="match status" value="1"/>
</dbReference>
<evidence type="ECO:0000256" key="1">
    <source>
        <dbReference type="SAM" id="MobiDB-lite"/>
    </source>
</evidence>
<protein>
    <submittedName>
        <fullName evidence="3">Uncharacterized protein</fullName>
    </submittedName>
</protein>
<comment type="caution">
    <text evidence="3">The sequence shown here is derived from an EMBL/GenBank/DDBJ whole genome shotgun (WGS) entry which is preliminary data.</text>
</comment>
<keyword evidence="2" id="KW-1133">Transmembrane helix</keyword>
<gene>
    <name evidence="3" type="ORF">PRZ48_003373</name>
</gene>
<feature type="transmembrane region" description="Helical" evidence="2">
    <location>
        <begin position="71"/>
        <end position="92"/>
    </location>
</feature>
<feature type="region of interest" description="Disordered" evidence="1">
    <location>
        <begin position="331"/>
        <end position="356"/>
    </location>
</feature>
<evidence type="ECO:0000256" key="2">
    <source>
        <dbReference type="SAM" id="Phobius"/>
    </source>
</evidence>
<evidence type="ECO:0000313" key="3">
    <source>
        <dbReference type="EMBL" id="KAK4505410.1"/>
    </source>
</evidence>
<sequence>MEEYLSRPSVRLVALSVAVISSRHLFEDGFHFPTFLSLAHITISLACKALVRSRKETQQPDDFQQHSLASYAWLGVYTASTTGALICGYQSLLHVKNTTLWMMILGLHWGSLLPENARSFLERSLSVWFVEMLRYTTFATCVALLLLQDLSMTNKFEYLTLGAAGCVVIARRSFEEVETVKFGDLDAHSIALAVSLVPIAVAMGPNEWKNSGNFTFFGHLGMLLLNLPAGAAVICGGVARSSAEEDNEQRDMLKHPEVIRLCLSVGLTAEVALDNLLFQLRPTTTTIGQWVAFIVALLVTMDIEILLMEGKLVDIPWIRRLRPDTASRIRLPTEDREEEDEIVDGAGRGERDEPDETTSYRAWTPLAFQTTLNALVWLLVVHALLTHRRFDTAYSQNTSVSSSLDIVIARYEEPIDTVANAVDSILQIPKVAAMNSTVLIYNKGSEIDVSSRFPLASKVLVTPKENVGREGETFLSHLLNDSYSFADHTLFMQAEPHELDELVARIRQYFVEDTGFLSLSYTGSFCSVCDRCWDISGWHEGAIVEDLYEQMNSDEQCRGISLTYRAQLIASRKRIERMNRSGLEQIKERLLGNESFGFSLERLWGMVFGCPSIPSSCPSLWSGQMGAFAPDGMNKFAVITCRCVSEHEKPKLEVKLNTMVGYKSIKDIKPNCKSGLLRK</sequence>
<proteinExistence type="predicted"/>
<keyword evidence="2" id="KW-0472">Membrane</keyword>
<name>A0ABR0EWE7_ZASCE</name>
<organism evidence="3 4">
    <name type="scientific">Zasmidium cellare</name>
    <name type="common">Wine cellar mold</name>
    <name type="synonym">Racodium cellare</name>
    <dbReference type="NCBI Taxonomy" id="395010"/>
    <lineage>
        <taxon>Eukaryota</taxon>
        <taxon>Fungi</taxon>
        <taxon>Dikarya</taxon>
        <taxon>Ascomycota</taxon>
        <taxon>Pezizomycotina</taxon>
        <taxon>Dothideomycetes</taxon>
        <taxon>Dothideomycetidae</taxon>
        <taxon>Mycosphaerellales</taxon>
        <taxon>Mycosphaerellaceae</taxon>
        <taxon>Zasmidium</taxon>
    </lineage>
</organism>